<dbReference type="GO" id="GO:0003677">
    <property type="term" value="F:DNA binding"/>
    <property type="evidence" value="ECO:0007669"/>
    <property type="project" value="InterPro"/>
</dbReference>
<reference evidence="7" key="1">
    <citation type="submission" date="2020-10" db="EMBL/GenBank/DDBJ databases">
        <authorList>
            <person name="Gilroy R."/>
        </authorList>
    </citation>
    <scope>NUCLEOTIDE SEQUENCE</scope>
    <source>
        <strain evidence="7">USAMLcec3-3695</strain>
    </source>
</reference>
<dbReference type="GO" id="GO:0016987">
    <property type="term" value="F:sigma factor activity"/>
    <property type="evidence" value="ECO:0007669"/>
    <property type="project" value="UniProtKB-KW"/>
</dbReference>
<dbReference type="Pfam" id="PF08281">
    <property type="entry name" value="Sigma70_r4_2"/>
    <property type="match status" value="1"/>
</dbReference>
<evidence type="ECO:0000313" key="7">
    <source>
        <dbReference type="EMBL" id="HIU57861.1"/>
    </source>
</evidence>
<dbReference type="PANTHER" id="PTHR43133">
    <property type="entry name" value="RNA POLYMERASE ECF-TYPE SIGMA FACTO"/>
    <property type="match status" value="1"/>
</dbReference>
<gene>
    <name evidence="7" type="ORF">IAA61_08670</name>
</gene>
<keyword evidence="3" id="KW-0731">Sigma factor</keyword>
<evidence type="ECO:0000256" key="4">
    <source>
        <dbReference type="ARBA" id="ARBA00023163"/>
    </source>
</evidence>
<dbReference type="Gene3D" id="1.10.10.10">
    <property type="entry name" value="Winged helix-like DNA-binding domain superfamily/Winged helix DNA-binding domain"/>
    <property type="match status" value="1"/>
</dbReference>
<evidence type="ECO:0000259" key="6">
    <source>
        <dbReference type="Pfam" id="PF08281"/>
    </source>
</evidence>
<evidence type="ECO:0000256" key="2">
    <source>
        <dbReference type="ARBA" id="ARBA00023015"/>
    </source>
</evidence>
<keyword evidence="4" id="KW-0804">Transcription</keyword>
<dbReference type="InterPro" id="IPR014284">
    <property type="entry name" value="RNA_pol_sigma-70_dom"/>
</dbReference>
<dbReference type="Pfam" id="PF04542">
    <property type="entry name" value="Sigma70_r2"/>
    <property type="match status" value="1"/>
</dbReference>
<sequence>MYRYTYDDIADKYIDTVYRLALSRTKSPENAEDITQEVFLKLMQTNKKFDSEEHVKAWLLRVTINCTKDLFLSSWFRKTEALDDNLSFEHEEKSDLYYALMRLPQKYRTVIHLHYYEGYSVKEIADMTKTAEGTVKSQLHRGRDMLKSLMREEVSGIGRERI</sequence>
<proteinExistence type="inferred from homology"/>
<comment type="caution">
    <text evidence="7">The sequence shown here is derived from an EMBL/GenBank/DDBJ whole genome shotgun (WGS) entry which is preliminary data.</text>
</comment>
<dbReference type="InterPro" id="IPR013324">
    <property type="entry name" value="RNA_pol_sigma_r3/r4-like"/>
</dbReference>
<protein>
    <submittedName>
        <fullName evidence="7">Sigma-70 family RNA polymerase sigma factor</fullName>
    </submittedName>
</protein>
<dbReference type="Gene3D" id="1.10.1740.10">
    <property type="match status" value="1"/>
</dbReference>
<dbReference type="SUPFAM" id="SSF88659">
    <property type="entry name" value="Sigma3 and sigma4 domains of RNA polymerase sigma factors"/>
    <property type="match status" value="1"/>
</dbReference>
<dbReference type="SUPFAM" id="SSF88946">
    <property type="entry name" value="Sigma2 domain of RNA polymerase sigma factors"/>
    <property type="match status" value="1"/>
</dbReference>
<organism evidence="7 8">
    <name type="scientific">Candidatus Ornithomonoglobus merdipullorum</name>
    <dbReference type="NCBI Taxonomy" id="2840895"/>
    <lineage>
        <taxon>Bacteria</taxon>
        <taxon>Bacillati</taxon>
        <taxon>Bacillota</taxon>
        <taxon>Clostridia</taxon>
        <taxon>Candidatus Ornithomonoglobus</taxon>
    </lineage>
</organism>
<accession>A0A9D1SF52</accession>
<dbReference type="InterPro" id="IPR039425">
    <property type="entry name" value="RNA_pol_sigma-70-like"/>
</dbReference>
<dbReference type="InterPro" id="IPR007627">
    <property type="entry name" value="RNA_pol_sigma70_r2"/>
</dbReference>
<comment type="similarity">
    <text evidence="1">Belongs to the sigma-70 factor family. ECF subfamily.</text>
</comment>
<dbReference type="PANTHER" id="PTHR43133:SF60">
    <property type="entry name" value="RNA POLYMERASE SIGMA FACTOR SIGV"/>
    <property type="match status" value="1"/>
</dbReference>
<dbReference type="InterPro" id="IPR013325">
    <property type="entry name" value="RNA_pol_sigma_r2"/>
</dbReference>
<dbReference type="NCBIfam" id="TIGR02937">
    <property type="entry name" value="sigma70-ECF"/>
    <property type="match status" value="1"/>
</dbReference>
<dbReference type="InterPro" id="IPR036388">
    <property type="entry name" value="WH-like_DNA-bd_sf"/>
</dbReference>
<feature type="domain" description="RNA polymerase sigma-70 region 2" evidence="5">
    <location>
        <begin position="11"/>
        <end position="74"/>
    </location>
</feature>
<keyword evidence="2" id="KW-0805">Transcription regulation</keyword>
<dbReference type="CDD" id="cd06171">
    <property type="entry name" value="Sigma70_r4"/>
    <property type="match status" value="1"/>
</dbReference>
<dbReference type="EMBL" id="DVNB01000087">
    <property type="protein sequence ID" value="HIU57861.1"/>
    <property type="molecule type" value="Genomic_DNA"/>
</dbReference>
<dbReference type="InterPro" id="IPR013249">
    <property type="entry name" value="RNA_pol_sigma70_r4_t2"/>
</dbReference>
<name>A0A9D1SF52_9FIRM</name>
<evidence type="ECO:0000259" key="5">
    <source>
        <dbReference type="Pfam" id="PF04542"/>
    </source>
</evidence>
<dbReference type="Proteomes" id="UP000824109">
    <property type="component" value="Unassembled WGS sequence"/>
</dbReference>
<evidence type="ECO:0000313" key="8">
    <source>
        <dbReference type="Proteomes" id="UP000824109"/>
    </source>
</evidence>
<evidence type="ECO:0000256" key="3">
    <source>
        <dbReference type="ARBA" id="ARBA00023082"/>
    </source>
</evidence>
<reference evidence="7" key="2">
    <citation type="journal article" date="2021" name="PeerJ">
        <title>Extensive microbial diversity within the chicken gut microbiome revealed by metagenomics and culture.</title>
        <authorList>
            <person name="Gilroy R."/>
            <person name="Ravi A."/>
            <person name="Getino M."/>
            <person name="Pursley I."/>
            <person name="Horton D.L."/>
            <person name="Alikhan N.F."/>
            <person name="Baker D."/>
            <person name="Gharbi K."/>
            <person name="Hall N."/>
            <person name="Watson M."/>
            <person name="Adriaenssens E.M."/>
            <person name="Foster-Nyarko E."/>
            <person name="Jarju S."/>
            <person name="Secka A."/>
            <person name="Antonio M."/>
            <person name="Oren A."/>
            <person name="Chaudhuri R.R."/>
            <person name="La Ragione R."/>
            <person name="Hildebrand F."/>
            <person name="Pallen M.J."/>
        </authorList>
    </citation>
    <scope>NUCLEOTIDE SEQUENCE</scope>
    <source>
        <strain evidence="7">USAMLcec3-3695</strain>
    </source>
</reference>
<feature type="domain" description="RNA polymerase sigma factor 70 region 4 type 2" evidence="6">
    <location>
        <begin position="96"/>
        <end position="145"/>
    </location>
</feature>
<dbReference type="GO" id="GO:0006352">
    <property type="term" value="P:DNA-templated transcription initiation"/>
    <property type="evidence" value="ECO:0007669"/>
    <property type="project" value="InterPro"/>
</dbReference>
<dbReference type="AlphaFoldDB" id="A0A9D1SF52"/>
<evidence type="ECO:0000256" key="1">
    <source>
        <dbReference type="ARBA" id="ARBA00010641"/>
    </source>
</evidence>